<organism evidence="1">
    <name type="scientific">bioreactor metagenome</name>
    <dbReference type="NCBI Taxonomy" id="1076179"/>
    <lineage>
        <taxon>unclassified sequences</taxon>
        <taxon>metagenomes</taxon>
        <taxon>ecological metagenomes</taxon>
    </lineage>
</organism>
<dbReference type="EMBL" id="VSSQ01087672">
    <property type="protein sequence ID" value="MPN34565.1"/>
    <property type="molecule type" value="Genomic_DNA"/>
</dbReference>
<comment type="caution">
    <text evidence="1">The sequence shown here is derived from an EMBL/GenBank/DDBJ whole genome shotgun (WGS) entry which is preliminary data.</text>
</comment>
<name>A0A645H6F6_9ZZZZ</name>
<dbReference type="AlphaFoldDB" id="A0A645H6F6"/>
<accession>A0A645H6F6</accession>
<reference evidence="1" key="1">
    <citation type="submission" date="2019-08" db="EMBL/GenBank/DDBJ databases">
        <authorList>
            <person name="Kucharzyk K."/>
            <person name="Murdoch R.W."/>
            <person name="Higgins S."/>
            <person name="Loffler F."/>
        </authorList>
    </citation>
    <scope>NUCLEOTIDE SEQUENCE</scope>
</reference>
<gene>
    <name evidence="1" type="ORF">SDC9_182059</name>
</gene>
<sequence>MVMNELESLLRIESRGAEKHRTLADLAKQIGLRQRRSLIRKSWFVIEQHDTPDEPLLTKGDGNLHTAVACPHDHDRFN</sequence>
<proteinExistence type="predicted"/>
<evidence type="ECO:0000313" key="1">
    <source>
        <dbReference type="EMBL" id="MPN34565.1"/>
    </source>
</evidence>
<protein>
    <submittedName>
        <fullName evidence="1">Uncharacterized protein</fullName>
    </submittedName>
</protein>